<comment type="caution">
    <text evidence="1">The sequence shown here is derived from an EMBL/GenBank/DDBJ whole genome shotgun (WGS) entry which is preliminary data.</text>
</comment>
<protein>
    <submittedName>
        <fullName evidence="1">Uncharacterized protein</fullName>
    </submittedName>
</protein>
<evidence type="ECO:0000313" key="1">
    <source>
        <dbReference type="EMBL" id="TRM63682.1"/>
    </source>
</evidence>
<dbReference type="AlphaFoldDB" id="A0A550CFV5"/>
<evidence type="ECO:0000313" key="2">
    <source>
        <dbReference type="Proteomes" id="UP000320762"/>
    </source>
</evidence>
<accession>A0A550CFV5</accession>
<gene>
    <name evidence="1" type="ORF">BD626DRAFT_495062</name>
</gene>
<keyword evidence="2" id="KW-1185">Reference proteome</keyword>
<proteinExistence type="predicted"/>
<sequence length="155" mass="17153">MDRRRARVARRSSHVNVTVLNFVTSATDTDSRLASLSSIGSQISAMETVGAVHSHLTGRPSSAHLIRYVVVQKCLHELNMTGIGVGPQFWKDEQRMTLAWSLSLPSQRRHAGNPASDTASKFLLRIGRLLADGYRMLRSFVVELVCTPRLRALVA</sequence>
<reference evidence="1 2" key="1">
    <citation type="journal article" date="2019" name="New Phytol.">
        <title>Comparative genomics reveals unique wood-decay strategies and fruiting body development in the Schizophyllaceae.</title>
        <authorList>
            <person name="Almasi E."/>
            <person name="Sahu N."/>
            <person name="Krizsan K."/>
            <person name="Balint B."/>
            <person name="Kovacs G.M."/>
            <person name="Kiss B."/>
            <person name="Cseklye J."/>
            <person name="Drula E."/>
            <person name="Henrissat B."/>
            <person name="Nagy I."/>
            <person name="Chovatia M."/>
            <person name="Adam C."/>
            <person name="LaButti K."/>
            <person name="Lipzen A."/>
            <person name="Riley R."/>
            <person name="Grigoriev I.V."/>
            <person name="Nagy L.G."/>
        </authorList>
    </citation>
    <scope>NUCLEOTIDE SEQUENCE [LARGE SCALE GENOMIC DNA]</scope>
    <source>
        <strain evidence="1 2">NL-1724</strain>
    </source>
</reference>
<organism evidence="1 2">
    <name type="scientific">Schizophyllum amplum</name>
    <dbReference type="NCBI Taxonomy" id="97359"/>
    <lineage>
        <taxon>Eukaryota</taxon>
        <taxon>Fungi</taxon>
        <taxon>Dikarya</taxon>
        <taxon>Basidiomycota</taxon>
        <taxon>Agaricomycotina</taxon>
        <taxon>Agaricomycetes</taxon>
        <taxon>Agaricomycetidae</taxon>
        <taxon>Agaricales</taxon>
        <taxon>Schizophyllaceae</taxon>
        <taxon>Schizophyllum</taxon>
    </lineage>
</organism>
<dbReference type="Proteomes" id="UP000320762">
    <property type="component" value="Unassembled WGS sequence"/>
</dbReference>
<dbReference type="EMBL" id="VDMD01000009">
    <property type="protein sequence ID" value="TRM63682.1"/>
    <property type="molecule type" value="Genomic_DNA"/>
</dbReference>
<name>A0A550CFV5_9AGAR</name>